<protein>
    <submittedName>
        <fullName evidence="1">Uncharacterized protein</fullName>
    </submittedName>
</protein>
<dbReference type="Proteomes" id="UP000712600">
    <property type="component" value="Unassembled WGS sequence"/>
</dbReference>
<accession>A0A8S9N955</accession>
<gene>
    <name evidence="1" type="ORF">F2Q69_00044530</name>
</gene>
<dbReference type="AlphaFoldDB" id="A0A8S9N955"/>
<comment type="caution">
    <text evidence="1">The sequence shown here is derived from an EMBL/GenBank/DDBJ whole genome shotgun (WGS) entry which is preliminary data.</text>
</comment>
<dbReference type="EMBL" id="QGKX02001621">
    <property type="protein sequence ID" value="KAF3500710.1"/>
    <property type="molecule type" value="Genomic_DNA"/>
</dbReference>
<name>A0A8S9N955_BRACR</name>
<evidence type="ECO:0000313" key="1">
    <source>
        <dbReference type="EMBL" id="KAF3500710.1"/>
    </source>
</evidence>
<sequence>MCQMYPKEKVSVCTTDYVVSAMFVNIEKEKVSVCTTVFFDQESYEVDAVVRLNKKMLLTSDMSLKVSNFFVFRSSCSTDANEIKFFCYVPQIVVPLGYMFVFNM</sequence>
<reference evidence="1" key="1">
    <citation type="submission" date="2019-12" db="EMBL/GenBank/DDBJ databases">
        <title>Genome sequencing and annotation of Brassica cretica.</title>
        <authorList>
            <person name="Studholme D.J."/>
            <person name="Sarris P."/>
        </authorList>
    </citation>
    <scope>NUCLEOTIDE SEQUENCE</scope>
    <source>
        <strain evidence="1">PFS-109/04</strain>
        <tissue evidence="1">Leaf</tissue>
    </source>
</reference>
<evidence type="ECO:0000313" key="2">
    <source>
        <dbReference type="Proteomes" id="UP000712600"/>
    </source>
</evidence>
<organism evidence="1 2">
    <name type="scientific">Brassica cretica</name>
    <name type="common">Mustard</name>
    <dbReference type="NCBI Taxonomy" id="69181"/>
    <lineage>
        <taxon>Eukaryota</taxon>
        <taxon>Viridiplantae</taxon>
        <taxon>Streptophyta</taxon>
        <taxon>Embryophyta</taxon>
        <taxon>Tracheophyta</taxon>
        <taxon>Spermatophyta</taxon>
        <taxon>Magnoliopsida</taxon>
        <taxon>eudicotyledons</taxon>
        <taxon>Gunneridae</taxon>
        <taxon>Pentapetalae</taxon>
        <taxon>rosids</taxon>
        <taxon>malvids</taxon>
        <taxon>Brassicales</taxon>
        <taxon>Brassicaceae</taxon>
        <taxon>Brassiceae</taxon>
        <taxon>Brassica</taxon>
    </lineage>
</organism>
<proteinExistence type="predicted"/>